<dbReference type="PROSITE" id="PS50853">
    <property type="entry name" value="FN3"/>
    <property type="match status" value="2"/>
</dbReference>
<dbReference type="PANTHER" id="PTHR44170:SF54">
    <property type="entry name" value="FI24025P1"/>
    <property type="match status" value="1"/>
</dbReference>
<dbReference type="PANTHER" id="PTHR44170">
    <property type="entry name" value="PROTEIN SIDEKICK"/>
    <property type="match status" value="1"/>
</dbReference>
<dbReference type="CDD" id="cd00063">
    <property type="entry name" value="FN3"/>
    <property type="match status" value="2"/>
</dbReference>
<dbReference type="Pfam" id="PF00041">
    <property type="entry name" value="fn3"/>
    <property type="match status" value="2"/>
</dbReference>
<dbReference type="Gene3D" id="2.60.40.10">
    <property type="entry name" value="Immunoglobulins"/>
    <property type="match status" value="2"/>
</dbReference>
<feature type="domain" description="Fibronectin type-III" evidence="2">
    <location>
        <begin position="75"/>
        <end position="169"/>
    </location>
</feature>
<dbReference type="GO" id="GO:0098609">
    <property type="term" value="P:cell-cell adhesion"/>
    <property type="evidence" value="ECO:0007669"/>
    <property type="project" value="TreeGrafter"/>
</dbReference>
<name>A0AAW1CYK6_9HEMI</name>
<dbReference type="InterPro" id="IPR013783">
    <property type="entry name" value="Ig-like_fold"/>
</dbReference>
<dbReference type="InterPro" id="IPR003961">
    <property type="entry name" value="FN3_dom"/>
</dbReference>
<feature type="domain" description="Fibronectin type-III" evidence="2">
    <location>
        <begin position="1"/>
        <end position="70"/>
    </location>
</feature>
<proteinExistence type="predicted"/>
<evidence type="ECO:0000256" key="1">
    <source>
        <dbReference type="ARBA" id="ARBA00023157"/>
    </source>
</evidence>
<protein>
    <recommendedName>
        <fullName evidence="2">Fibronectin type-III domain-containing protein</fullName>
    </recommendedName>
</protein>
<organism evidence="3 4">
    <name type="scientific">Rhynocoris fuscipes</name>
    <dbReference type="NCBI Taxonomy" id="488301"/>
    <lineage>
        <taxon>Eukaryota</taxon>
        <taxon>Metazoa</taxon>
        <taxon>Ecdysozoa</taxon>
        <taxon>Arthropoda</taxon>
        <taxon>Hexapoda</taxon>
        <taxon>Insecta</taxon>
        <taxon>Pterygota</taxon>
        <taxon>Neoptera</taxon>
        <taxon>Paraneoptera</taxon>
        <taxon>Hemiptera</taxon>
        <taxon>Heteroptera</taxon>
        <taxon>Panheteroptera</taxon>
        <taxon>Cimicomorpha</taxon>
        <taxon>Reduviidae</taxon>
        <taxon>Harpactorinae</taxon>
        <taxon>Harpactorini</taxon>
        <taxon>Rhynocoris</taxon>
    </lineage>
</organism>
<evidence type="ECO:0000313" key="3">
    <source>
        <dbReference type="EMBL" id="KAK9502630.1"/>
    </source>
</evidence>
<gene>
    <name evidence="3" type="ORF">O3M35_011363</name>
</gene>
<dbReference type="SUPFAM" id="SSF49265">
    <property type="entry name" value="Fibronectin type III"/>
    <property type="match status" value="1"/>
</dbReference>
<evidence type="ECO:0000313" key="4">
    <source>
        <dbReference type="Proteomes" id="UP001461498"/>
    </source>
</evidence>
<dbReference type="SMART" id="SM00060">
    <property type="entry name" value="FN3"/>
    <property type="match status" value="2"/>
</dbReference>
<keyword evidence="1" id="KW-1015">Disulfide bond</keyword>
<reference evidence="3 4" key="1">
    <citation type="submission" date="2022-12" db="EMBL/GenBank/DDBJ databases">
        <title>Chromosome-level genome assembly of true bugs.</title>
        <authorList>
            <person name="Ma L."/>
            <person name="Li H."/>
        </authorList>
    </citation>
    <scope>NUCLEOTIDE SEQUENCE [LARGE SCALE GENOMIC DNA]</scope>
    <source>
        <strain evidence="3">Lab_2022b</strain>
    </source>
</reference>
<comment type="caution">
    <text evidence="3">The sequence shown here is derived from an EMBL/GenBank/DDBJ whole genome shotgun (WGS) entry which is preliminary data.</text>
</comment>
<dbReference type="InterPro" id="IPR036116">
    <property type="entry name" value="FN3_sf"/>
</dbReference>
<keyword evidence="4" id="KW-1185">Reference proteome</keyword>
<sequence length="208" mass="23526">MHAGENIVSYELYWNDTYAKEKNHRRIPISESYTLTNLYPNTLYYIWLAARSQRGEGATTPPIHVRTKQYVPGAPPQNVTGEAVGPTSIRVSWQPPPAESSNGRIIYYKLHCVESGRSDSEASVTKLNTTSITLDELKRWTEYRIWVLAGTSVGDGPPSYPIVVRTLEDGTIIKKKNTINKTKIYKKKKTLTLVLNIINIEHKNVLLP</sequence>
<dbReference type="EMBL" id="JAPXFL010000008">
    <property type="protein sequence ID" value="KAK9502630.1"/>
    <property type="molecule type" value="Genomic_DNA"/>
</dbReference>
<dbReference type="Proteomes" id="UP001461498">
    <property type="component" value="Unassembled WGS sequence"/>
</dbReference>
<dbReference type="FunFam" id="2.60.40.10:FF:000551">
    <property type="entry name" value="Protogenin A"/>
    <property type="match status" value="1"/>
</dbReference>
<evidence type="ECO:0000259" key="2">
    <source>
        <dbReference type="PROSITE" id="PS50853"/>
    </source>
</evidence>
<dbReference type="AlphaFoldDB" id="A0AAW1CYK6"/>
<accession>A0AAW1CYK6</accession>